<keyword evidence="2" id="KW-0732">Signal</keyword>
<keyword evidence="1" id="KW-0812">Transmembrane</keyword>
<sequence length="659" mass="70069">MQRITQTKERPALRPFLSRALAASTLALTLFGAGSGVALAQQPAGEEPVAIESMSADEIFTTIDAIIGARLEAGAITQDEAEAFFAELEGLAQPELAAVLGQLVAQEQAAAEQAAGTEAGTEAVEIPEDIAAMSPDAILDEMNGILGAQVEGGAMTQEEAEAYLGEIQAMSQPELASILAQTRANMAAAQAEGGGGVDPRAMALEAGYAACGLESGDRDGLIACIREHLATAQTKALDAAAEKTAKKQNKKFRRTFLALVFLTLLSPLLLLSPILYRKQFPSPEQQRQLRQHSLTATKLGLLAMAMFSGTLLLLRLFQRITASLMNPQAAIVDATFQNLDKLTPDILDLIGAFMTSFITKAQEFANPDILVTFVEALQELAPNVEFFTNVAKRIQSVSEALSNFDGLFTLVAVLIFALAFKDMFLAVVKLPRTAMESGEEDAGERVAMMVVETCKAEAKVIGAFLGVILFVAIVSAIALASAVGPSTEGVIGMLVIAVVYASAVPDAAMTSLGVGIGSTGALLVFHVAMIIVPCALYMSRSQKILRGYFRWGIPLMEHKKFFITGTLIVIGMAFMPAIFMAIMEPVMESLTKSMTETAGPDITKFGDIVAKLGLIPLFAWIAVFFATLSPKWILWLVRYPVPKGPPSADGKEEEKAAAA</sequence>
<dbReference type="Proteomes" id="UP000005801">
    <property type="component" value="Unassembled WGS sequence"/>
</dbReference>
<name>A6GED1_9BACT</name>
<keyword evidence="1" id="KW-0472">Membrane</keyword>
<protein>
    <submittedName>
        <fullName evidence="3">Uncharacterized protein</fullName>
    </submittedName>
</protein>
<gene>
    <name evidence="3" type="ORF">PPSIR1_17735</name>
</gene>
<feature type="transmembrane region" description="Helical" evidence="1">
    <location>
        <begin position="519"/>
        <end position="540"/>
    </location>
</feature>
<reference evidence="3 4" key="1">
    <citation type="submission" date="2007-06" db="EMBL/GenBank/DDBJ databases">
        <authorList>
            <person name="Shimkets L."/>
            <person name="Ferriera S."/>
            <person name="Johnson J."/>
            <person name="Kravitz S."/>
            <person name="Beeson K."/>
            <person name="Sutton G."/>
            <person name="Rogers Y.-H."/>
            <person name="Friedman R."/>
            <person name="Frazier M."/>
            <person name="Venter J.C."/>
        </authorList>
    </citation>
    <scope>NUCLEOTIDE SEQUENCE [LARGE SCALE GENOMIC DNA]</scope>
    <source>
        <strain evidence="3 4">SIR-1</strain>
    </source>
</reference>
<feature type="transmembrane region" description="Helical" evidence="1">
    <location>
        <begin position="256"/>
        <end position="276"/>
    </location>
</feature>
<feature type="chain" id="PRO_5002697362" evidence="2">
    <location>
        <begin position="41"/>
        <end position="659"/>
    </location>
</feature>
<dbReference type="RefSeq" id="WP_006975071.1">
    <property type="nucleotide sequence ID" value="NZ_ABCS01000081.1"/>
</dbReference>
<feature type="transmembrane region" description="Helical" evidence="1">
    <location>
        <begin position="296"/>
        <end position="317"/>
    </location>
</feature>
<dbReference type="AlphaFoldDB" id="A6GED1"/>
<feature type="transmembrane region" description="Helical" evidence="1">
    <location>
        <begin position="561"/>
        <end position="583"/>
    </location>
</feature>
<feature type="transmembrane region" description="Helical" evidence="1">
    <location>
        <begin position="460"/>
        <end position="483"/>
    </location>
</feature>
<proteinExistence type="predicted"/>
<feature type="transmembrane region" description="Helical" evidence="1">
    <location>
        <begin position="608"/>
        <end position="628"/>
    </location>
</feature>
<dbReference type="EMBL" id="ABCS01000081">
    <property type="protein sequence ID" value="EDM75772.1"/>
    <property type="molecule type" value="Genomic_DNA"/>
</dbReference>
<keyword evidence="4" id="KW-1185">Reference proteome</keyword>
<evidence type="ECO:0000313" key="3">
    <source>
        <dbReference type="EMBL" id="EDM75772.1"/>
    </source>
</evidence>
<organism evidence="3 4">
    <name type="scientific">Plesiocystis pacifica SIR-1</name>
    <dbReference type="NCBI Taxonomy" id="391625"/>
    <lineage>
        <taxon>Bacteria</taxon>
        <taxon>Pseudomonadati</taxon>
        <taxon>Myxococcota</taxon>
        <taxon>Polyangia</taxon>
        <taxon>Nannocystales</taxon>
        <taxon>Nannocystaceae</taxon>
        <taxon>Plesiocystis</taxon>
    </lineage>
</organism>
<comment type="caution">
    <text evidence="3">The sequence shown here is derived from an EMBL/GenBank/DDBJ whole genome shotgun (WGS) entry which is preliminary data.</text>
</comment>
<accession>A6GED1</accession>
<feature type="signal peptide" evidence="2">
    <location>
        <begin position="1"/>
        <end position="40"/>
    </location>
</feature>
<evidence type="ECO:0000256" key="1">
    <source>
        <dbReference type="SAM" id="Phobius"/>
    </source>
</evidence>
<evidence type="ECO:0000313" key="4">
    <source>
        <dbReference type="Proteomes" id="UP000005801"/>
    </source>
</evidence>
<keyword evidence="1" id="KW-1133">Transmembrane helix</keyword>
<feature type="transmembrane region" description="Helical" evidence="1">
    <location>
        <begin position="407"/>
        <end position="428"/>
    </location>
</feature>
<evidence type="ECO:0000256" key="2">
    <source>
        <dbReference type="SAM" id="SignalP"/>
    </source>
</evidence>